<comment type="similarity">
    <text evidence="1">Belongs to the universal stress protein A family.</text>
</comment>
<sequence>MGICTAIVRIETGSGGYAMFKKILIATDGSAHAQKAVEIGADLAAQHQAEVHLVHVMLSGEIDEDLRRMVETEHLDDLHHQDGGDPQASAQLVPGLPVRFSATDPASIRVLQALGTEVLNRASSVVRAHGVKQVSTHLMEGDAVEQIAKVIQEERPDLVVSGARGLSSLSQLVLGSVSTEIAQLSPVTCVTVR</sequence>
<dbReference type="PANTHER" id="PTHR46268">
    <property type="entry name" value="STRESS RESPONSE PROTEIN NHAX"/>
    <property type="match status" value="1"/>
</dbReference>
<dbReference type="Proteomes" id="UP000282195">
    <property type="component" value="Plasmid pRCCGE525b"/>
</dbReference>
<name>A0A387G8M4_9HYPH</name>
<evidence type="ECO:0000313" key="3">
    <source>
        <dbReference type="EMBL" id="AYG64182.1"/>
    </source>
</evidence>
<dbReference type="PRINTS" id="PR01438">
    <property type="entry name" value="UNVRSLSTRESS"/>
</dbReference>
<gene>
    <name evidence="3" type="ORF">CCGE525_36145</name>
</gene>
<evidence type="ECO:0000256" key="1">
    <source>
        <dbReference type="ARBA" id="ARBA00008791"/>
    </source>
</evidence>
<dbReference type="InterPro" id="IPR006015">
    <property type="entry name" value="Universal_stress_UspA"/>
</dbReference>
<evidence type="ECO:0000259" key="2">
    <source>
        <dbReference type="Pfam" id="PF00582"/>
    </source>
</evidence>
<dbReference type="KEGG" id="rjg:CCGE525_36145"/>
<dbReference type="Pfam" id="PF00582">
    <property type="entry name" value="Usp"/>
    <property type="match status" value="1"/>
</dbReference>
<evidence type="ECO:0000313" key="4">
    <source>
        <dbReference type="Proteomes" id="UP000282195"/>
    </source>
</evidence>
<dbReference type="CDD" id="cd00293">
    <property type="entry name" value="USP-like"/>
    <property type="match status" value="1"/>
</dbReference>
<dbReference type="EMBL" id="CP032696">
    <property type="protein sequence ID" value="AYG64182.1"/>
    <property type="molecule type" value="Genomic_DNA"/>
</dbReference>
<proteinExistence type="inferred from homology"/>
<feature type="domain" description="UspA" evidence="2">
    <location>
        <begin position="19"/>
        <end position="193"/>
    </location>
</feature>
<dbReference type="InterPro" id="IPR014729">
    <property type="entry name" value="Rossmann-like_a/b/a_fold"/>
</dbReference>
<dbReference type="AlphaFoldDB" id="A0A387G8M4"/>
<reference evidence="3 4" key="1">
    <citation type="submission" date="2018-10" db="EMBL/GenBank/DDBJ databases">
        <title>Rhizobium etli, R. leguminosarum and a new Rhizobium genospecies from Phaseolus dumosus.</title>
        <authorList>
            <person name="Ramirez-Puebla S.T."/>
            <person name="Rogel-Hernandez M.A."/>
            <person name="Guerrero G."/>
            <person name="Ormeno-Orrillo E."/>
            <person name="Martinez-Romero J.C."/>
            <person name="Negrete-Yankelevich S."/>
            <person name="Martinez-Romero E."/>
        </authorList>
    </citation>
    <scope>NUCLEOTIDE SEQUENCE [LARGE SCALE GENOMIC DNA]</scope>
    <source>
        <strain evidence="3 4">CCGE525</strain>
        <plasmid evidence="4">prccge525b</plasmid>
    </source>
</reference>
<geneLocation type="plasmid" evidence="4">
    <name>prccge525b</name>
</geneLocation>
<accession>A0A387G8M4</accession>
<dbReference type="PANTHER" id="PTHR46268:SF6">
    <property type="entry name" value="UNIVERSAL STRESS PROTEIN UP12"/>
    <property type="match status" value="1"/>
</dbReference>
<dbReference type="OrthoDB" id="5564966at2"/>
<keyword evidence="3" id="KW-0614">Plasmid</keyword>
<dbReference type="InterPro" id="IPR006016">
    <property type="entry name" value="UspA"/>
</dbReference>
<dbReference type="Gene3D" id="3.40.50.620">
    <property type="entry name" value="HUPs"/>
    <property type="match status" value="1"/>
</dbReference>
<keyword evidence="4" id="KW-1185">Reference proteome</keyword>
<organism evidence="3 4">
    <name type="scientific">Rhizobium jaguaris</name>
    <dbReference type="NCBI Taxonomy" id="1312183"/>
    <lineage>
        <taxon>Bacteria</taxon>
        <taxon>Pseudomonadati</taxon>
        <taxon>Pseudomonadota</taxon>
        <taxon>Alphaproteobacteria</taxon>
        <taxon>Hyphomicrobiales</taxon>
        <taxon>Rhizobiaceae</taxon>
        <taxon>Rhizobium/Agrobacterium group</taxon>
        <taxon>Rhizobium</taxon>
    </lineage>
</organism>
<protein>
    <submittedName>
        <fullName evidence="3">Universal stress protein</fullName>
    </submittedName>
</protein>
<dbReference type="SUPFAM" id="SSF52402">
    <property type="entry name" value="Adenine nucleotide alpha hydrolases-like"/>
    <property type="match status" value="1"/>
</dbReference>